<dbReference type="Proteomes" id="UP000184330">
    <property type="component" value="Unassembled WGS sequence"/>
</dbReference>
<feature type="domain" description="Heterokaryon incompatibility" evidence="1">
    <location>
        <begin position="186"/>
        <end position="330"/>
    </location>
</feature>
<evidence type="ECO:0000313" key="3">
    <source>
        <dbReference type="Proteomes" id="UP000184330"/>
    </source>
</evidence>
<name>A0A1L7X153_9HELO</name>
<gene>
    <name evidence="2" type="ORF">PAC_08643</name>
</gene>
<dbReference type="Pfam" id="PF06985">
    <property type="entry name" value="HET"/>
    <property type="match status" value="1"/>
</dbReference>
<evidence type="ECO:0000313" key="2">
    <source>
        <dbReference type="EMBL" id="CZR58751.1"/>
    </source>
</evidence>
<dbReference type="PANTHER" id="PTHR33112">
    <property type="entry name" value="DOMAIN PROTEIN, PUTATIVE-RELATED"/>
    <property type="match status" value="1"/>
</dbReference>
<keyword evidence="3" id="KW-1185">Reference proteome</keyword>
<dbReference type="AlphaFoldDB" id="A0A1L7X153"/>
<proteinExistence type="predicted"/>
<organism evidence="2 3">
    <name type="scientific">Phialocephala subalpina</name>
    <dbReference type="NCBI Taxonomy" id="576137"/>
    <lineage>
        <taxon>Eukaryota</taxon>
        <taxon>Fungi</taxon>
        <taxon>Dikarya</taxon>
        <taxon>Ascomycota</taxon>
        <taxon>Pezizomycotina</taxon>
        <taxon>Leotiomycetes</taxon>
        <taxon>Helotiales</taxon>
        <taxon>Mollisiaceae</taxon>
        <taxon>Phialocephala</taxon>
        <taxon>Phialocephala fortinii species complex</taxon>
    </lineage>
</organism>
<dbReference type="EMBL" id="FJOG01000012">
    <property type="protein sequence ID" value="CZR58751.1"/>
    <property type="molecule type" value="Genomic_DNA"/>
</dbReference>
<dbReference type="InterPro" id="IPR010730">
    <property type="entry name" value="HET"/>
</dbReference>
<accession>A0A1L7X153</accession>
<evidence type="ECO:0000259" key="1">
    <source>
        <dbReference type="Pfam" id="PF06985"/>
    </source>
</evidence>
<dbReference type="OrthoDB" id="5362512at2759"/>
<dbReference type="PANTHER" id="PTHR33112:SF16">
    <property type="entry name" value="HETEROKARYON INCOMPATIBILITY DOMAIN-CONTAINING PROTEIN"/>
    <property type="match status" value="1"/>
</dbReference>
<sequence length="650" mass="73152">MAARGCHACQTLDVKAILYSDSVVYHHASWAELLTCVETTACELCATIKSGLGAIENEVGKHGGTFCLAVPLNRMQAEFCQGYCGVDFIVNTSITRRSTTVEFFVAQESPLALDGVITGRPVASVASDESCFELVKKWRDTCFTKHKGYCTGPTEVYLPSRVIDVGPTGSSEEPHLKEVNGEKGSYIALSHCWGKATHFVIDRQNLAERKRKIPMKEMPKTFSDAVIVVRKLGYRYLWIDSLCIVQGDHEDWAREAKKMGDYYKHATITISADSASDDQQGFLHGVRDNEGGSFWNLGYGEQIHFRAPKDLPMFRDRDTYLSRRAWTLQEFILSPRSVLYTAGQLVWECHRRKYCESNINSQLESTSGYRKATKRLFLAGNAALEEHGEQEVHFSPRSRWYNLVDDYFLRDMTMSSDGLTAISGIAREIERMSPSQYLAGIWLDEVQKGLLWRVDGDGKILDSYRAPSWSWAALGCTAEGQQSRLHIYERMRTLHHQSPNIPESKYVQYEAQLLGYNIEQIDDDPFGRVSSASITIRGKLLKAPSWGAAFPPCFSSFPHDVEARGIGTDHLYCSFDVNEGDPQTRLQSTFLFQVTTFKIIGTSLKNCHALLLVLVGNRTPETYRRVGIAEIQFDGALADYGWETKDVCII</sequence>
<reference evidence="2 3" key="1">
    <citation type="submission" date="2016-03" db="EMBL/GenBank/DDBJ databases">
        <authorList>
            <person name="Ploux O."/>
        </authorList>
    </citation>
    <scope>NUCLEOTIDE SEQUENCE [LARGE SCALE GENOMIC DNA]</scope>
    <source>
        <strain evidence="2 3">UAMH 11012</strain>
    </source>
</reference>
<protein>
    <recommendedName>
        <fullName evidence="1">Heterokaryon incompatibility domain-containing protein</fullName>
    </recommendedName>
</protein>